<feature type="transmembrane region" description="Helical" evidence="1">
    <location>
        <begin position="9"/>
        <end position="31"/>
    </location>
</feature>
<organism evidence="2 3">
    <name type="scientific">Cupriavidus necator</name>
    <name type="common">Alcaligenes eutrophus</name>
    <name type="synonym">Ralstonia eutropha</name>
    <dbReference type="NCBI Taxonomy" id="106590"/>
    <lineage>
        <taxon>Bacteria</taxon>
        <taxon>Pseudomonadati</taxon>
        <taxon>Pseudomonadota</taxon>
        <taxon>Betaproteobacteria</taxon>
        <taxon>Burkholderiales</taxon>
        <taxon>Burkholderiaceae</taxon>
        <taxon>Cupriavidus</taxon>
    </lineage>
</organism>
<reference evidence="3" key="1">
    <citation type="submission" date="2017-02" db="EMBL/GenBank/DDBJ databases">
        <title>Complete genome sequence of Cupriavidus necator strain NH9, a 3-chlorobenzoate degrader.</title>
        <authorList>
            <person name="Moriuchi R."/>
            <person name="Dohra H."/>
            <person name="Ogawa N."/>
        </authorList>
    </citation>
    <scope>NUCLEOTIDE SEQUENCE [LARGE SCALE GENOMIC DNA]</scope>
    <source>
        <strain evidence="3">NH9</strain>
    </source>
</reference>
<accession>A0A1U9UZS8</accession>
<dbReference type="Proteomes" id="UP000189627">
    <property type="component" value="Chromosome 2"/>
</dbReference>
<keyword evidence="1" id="KW-0812">Transmembrane</keyword>
<dbReference type="EMBL" id="CP017758">
    <property type="protein sequence ID" value="AQV98153.1"/>
    <property type="molecule type" value="Genomic_DNA"/>
</dbReference>
<evidence type="ECO:0000313" key="2">
    <source>
        <dbReference type="EMBL" id="AQV98153.1"/>
    </source>
</evidence>
<keyword evidence="1" id="KW-1133">Transmembrane helix</keyword>
<name>A0A1U9UZS8_CUPNE</name>
<sequence>MKIEHGVSALLRTAVIVILSATGVVAAMALIKIFGDGLCATVLALFVGLAIHSWRTTDSRP</sequence>
<dbReference type="RefSeq" id="WP_078200446.1">
    <property type="nucleotide sequence ID" value="NZ_CP017758.1"/>
</dbReference>
<dbReference type="AlphaFoldDB" id="A0A1U9UZS8"/>
<dbReference type="KEGG" id="cuh:BJN34_30250"/>
<feature type="transmembrane region" description="Helical" evidence="1">
    <location>
        <begin position="37"/>
        <end position="54"/>
    </location>
</feature>
<protein>
    <submittedName>
        <fullName evidence="2">Uncharacterized protein</fullName>
    </submittedName>
</protein>
<gene>
    <name evidence="2" type="ORF">BJN34_30250</name>
</gene>
<keyword evidence="1" id="KW-0472">Membrane</keyword>
<evidence type="ECO:0000256" key="1">
    <source>
        <dbReference type="SAM" id="Phobius"/>
    </source>
</evidence>
<evidence type="ECO:0000313" key="3">
    <source>
        <dbReference type="Proteomes" id="UP000189627"/>
    </source>
</evidence>
<proteinExistence type="predicted"/>